<dbReference type="EC" id="2.5.1.75" evidence="5 6"/>
<dbReference type="Pfam" id="PF01715">
    <property type="entry name" value="IPPT"/>
    <property type="match status" value="1"/>
</dbReference>
<comment type="caution">
    <text evidence="9">The sequence shown here is derived from an EMBL/GenBank/DDBJ whole genome shotgun (WGS) entry which is preliminary data.</text>
</comment>
<sequence>MSSALPRAPLVAIVGATGTGKSQLAVSLAQRFNGEILNADALQMYQGLPITTNKLPLEERKGIPHHLLGCITLGEEPWTVKQFLQRATGIINEIRSRGRLPILVGGTHYYIQSLLFRDALIEEGETDGNTLEREARQWQLLDASAEDMLTELQKVDPDMAMRWHPSDQRKIRRSLEIWLKTGKRASEVYDQQKAQRFYVDSGRDPSAVPDGSDASAQCHVRYDSLIFWVHAPSKVLNSRLEDRVNSMISHGLLEEVSSMQSFLQDQEQQGSSIDQSRGIWVAIGFKECLPYILDKNRAENLKQDGIERTKIATRQYAKRQDRWIRLRLQRAVNAAHLADHMFLLDATDFSRWSDAVDAKAKDITAAFMGGFALPKPNSVSDAAMKMLASPEEEAKSARHCEACDKTLMFHSQWISHLKSKSHRASVRPKIDWKKLYPKTNGH</sequence>
<evidence type="ECO:0000256" key="6">
    <source>
        <dbReference type="RuleBase" id="RU003783"/>
    </source>
</evidence>
<evidence type="ECO:0000256" key="7">
    <source>
        <dbReference type="RuleBase" id="RU003785"/>
    </source>
</evidence>
<organism evidence="9 10">
    <name type="scientific">Imshaugia aleurites</name>
    <dbReference type="NCBI Taxonomy" id="172621"/>
    <lineage>
        <taxon>Eukaryota</taxon>
        <taxon>Fungi</taxon>
        <taxon>Dikarya</taxon>
        <taxon>Ascomycota</taxon>
        <taxon>Pezizomycotina</taxon>
        <taxon>Lecanoromycetes</taxon>
        <taxon>OSLEUM clade</taxon>
        <taxon>Lecanoromycetidae</taxon>
        <taxon>Lecanorales</taxon>
        <taxon>Lecanorineae</taxon>
        <taxon>Parmeliaceae</taxon>
        <taxon>Imshaugia</taxon>
    </lineage>
</organism>
<keyword evidence="3 5" id="KW-0547">Nucleotide-binding</keyword>
<keyword evidence="10" id="KW-1185">Reference proteome</keyword>
<dbReference type="InterPro" id="IPR027417">
    <property type="entry name" value="P-loop_NTPase"/>
</dbReference>
<dbReference type="InterPro" id="IPR039657">
    <property type="entry name" value="Dimethylallyltransferase"/>
</dbReference>
<dbReference type="GO" id="GO:0005524">
    <property type="term" value="F:ATP binding"/>
    <property type="evidence" value="ECO:0007669"/>
    <property type="project" value="UniProtKB-UniRule"/>
</dbReference>
<dbReference type="Pfam" id="PF12874">
    <property type="entry name" value="zf-met"/>
    <property type="match status" value="1"/>
</dbReference>
<dbReference type="Gene3D" id="1.10.20.140">
    <property type="match status" value="1"/>
</dbReference>
<evidence type="ECO:0000256" key="2">
    <source>
        <dbReference type="ARBA" id="ARBA00022679"/>
    </source>
</evidence>
<dbReference type="AlphaFoldDB" id="A0A8H3I677"/>
<comment type="catalytic activity">
    <reaction evidence="5 6">
        <text>adenosine(37) in tRNA + dimethylallyl diphosphate = N(6)-dimethylallyladenosine(37) in tRNA + diphosphate</text>
        <dbReference type="Rhea" id="RHEA:26482"/>
        <dbReference type="Rhea" id="RHEA-COMP:10162"/>
        <dbReference type="Rhea" id="RHEA-COMP:10375"/>
        <dbReference type="ChEBI" id="CHEBI:33019"/>
        <dbReference type="ChEBI" id="CHEBI:57623"/>
        <dbReference type="ChEBI" id="CHEBI:74411"/>
        <dbReference type="ChEBI" id="CHEBI:74415"/>
        <dbReference type="EC" id="2.5.1.75"/>
    </reaction>
</comment>
<evidence type="ECO:0000256" key="3">
    <source>
        <dbReference type="ARBA" id="ARBA00022741"/>
    </source>
</evidence>
<accession>A0A8H3I677</accession>
<dbReference type="SUPFAM" id="SSF52540">
    <property type="entry name" value="P-loop containing nucleoside triphosphate hydrolases"/>
    <property type="match status" value="2"/>
</dbReference>
<dbReference type="InterPro" id="IPR018022">
    <property type="entry name" value="IPT"/>
</dbReference>
<dbReference type="EMBL" id="CAJPDT010000002">
    <property type="protein sequence ID" value="CAF9906353.1"/>
    <property type="molecule type" value="Genomic_DNA"/>
</dbReference>
<dbReference type="InterPro" id="IPR013087">
    <property type="entry name" value="Znf_C2H2_type"/>
</dbReference>
<reference evidence="9" key="1">
    <citation type="submission" date="2021-03" db="EMBL/GenBank/DDBJ databases">
        <authorList>
            <person name="Tagirdzhanova G."/>
        </authorList>
    </citation>
    <scope>NUCLEOTIDE SEQUENCE</scope>
</reference>
<evidence type="ECO:0000256" key="4">
    <source>
        <dbReference type="ARBA" id="ARBA00022840"/>
    </source>
</evidence>
<proteinExistence type="inferred from homology"/>
<gene>
    <name evidence="9" type="ORF">IMSHALPRED_004180</name>
</gene>
<evidence type="ECO:0000313" key="9">
    <source>
        <dbReference type="EMBL" id="CAF9906353.1"/>
    </source>
</evidence>
<comment type="similarity">
    <text evidence="1 5 7">Belongs to the IPP transferase family.</text>
</comment>
<dbReference type="NCBIfam" id="TIGR00174">
    <property type="entry name" value="miaA"/>
    <property type="match status" value="1"/>
</dbReference>
<dbReference type="Proteomes" id="UP000664534">
    <property type="component" value="Unassembled WGS sequence"/>
</dbReference>
<dbReference type="HAMAP" id="MF_00185">
    <property type="entry name" value="IPP_trans"/>
    <property type="match status" value="1"/>
</dbReference>
<dbReference type="PANTHER" id="PTHR11088">
    <property type="entry name" value="TRNA DIMETHYLALLYLTRANSFERASE"/>
    <property type="match status" value="1"/>
</dbReference>
<keyword evidence="5" id="KW-0963">Cytoplasm</keyword>
<evidence type="ECO:0000256" key="5">
    <source>
        <dbReference type="PIRNR" id="PIRNR039110"/>
    </source>
</evidence>
<evidence type="ECO:0000313" key="10">
    <source>
        <dbReference type="Proteomes" id="UP000664534"/>
    </source>
</evidence>
<dbReference type="PIRSF" id="PIRSF039110">
    <property type="entry name" value="IPP_transferase"/>
    <property type="match status" value="1"/>
</dbReference>
<dbReference type="GO" id="GO:0006400">
    <property type="term" value="P:tRNA modification"/>
    <property type="evidence" value="ECO:0007669"/>
    <property type="project" value="TreeGrafter"/>
</dbReference>
<dbReference type="InterPro" id="IPR030666">
    <property type="entry name" value="IPP_transferase_euk"/>
</dbReference>
<evidence type="ECO:0000256" key="1">
    <source>
        <dbReference type="ARBA" id="ARBA00005842"/>
    </source>
</evidence>
<dbReference type="OrthoDB" id="775260at2759"/>
<evidence type="ECO:0000259" key="8">
    <source>
        <dbReference type="PROSITE" id="PS00028"/>
    </source>
</evidence>
<keyword evidence="5 6" id="KW-0819">tRNA processing</keyword>
<keyword evidence="2 5" id="KW-0808">Transferase</keyword>
<dbReference type="GO" id="GO:0052381">
    <property type="term" value="F:tRNA dimethylallyltransferase activity"/>
    <property type="evidence" value="ECO:0007669"/>
    <property type="project" value="UniProtKB-UniRule"/>
</dbReference>
<dbReference type="GO" id="GO:0005739">
    <property type="term" value="C:mitochondrion"/>
    <property type="evidence" value="ECO:0007669"/>
    <property type="project" value="TreeGrafter"/>
</dbReference>
<dbReference type="Gene3D" id="3.40.50.300">
    <property type="entry name" value="P-loop containing nucleotide triphosphate hydrolases"/>
    <property type="match status" value="1"/>
</dbReference>
<dbReference type="PANTHER" id="PTHR11088:SF89">
    <property type="entry name" value="TRNA DIMETHYLALLYLTRANSFERASE"/>
    <property type="match status" value="1"/>
</dbReference>
<dbReference type="PROSITE" id="PS00028">
    <property type="entry name" value="ZINC_FINGER_C2H2_1"/>
    <property type="match status" value="1"/>
</dbReference>
<protein>
    <recommendedName>
        <fullName evidence="5 6">tRNA dimethylallyltransferase</fullName>
        <ecNumber evidence="5 6">2.5.1.75</ecNumber>
    </recommendedName>
</protein>
<comment type="function">
    <text evidence="5">Catalyzes the transfer of a dimethylallyl group onto the adenine at position 37.</text>
</comment>
<keyword evidence="4 5" id="KW-0067">ATP-binding</keyword>
<dbReference type="SUPFAM" id="SSF57667">
    <property type="entry name" value="beta-beta-alpha zinc fingers"/>
    <property type="match status" value="1"/>
</dbReference>
<name>A0A8H3I677_9LECA</name>
<feature type="domain" description="C2H2-type" evidence="8">
    <location>
        <begin position="400"/>
        <end position="422"/>
    </location>
</feature>
<dbReference type="InterPro" id="IPR036236">
    <property type="entry name" value="Znf_C2H2_sf"/>
</dbReference>